<evidence type="ECO:0000313" key="1">
    <source>
        <dbReference type="EMBL" id="KAI7738163.1"/>
    </source>
</evidence>
<gene>
    <name evidence="1" type="ORF">M8C21_007546</name>
</gene>
<dbReference type="Proteomes" id="UP001206925">
    <property type="component" value="Unassembled WGS sequence"/>
</dbReference>
<dbReference type="EMBL" id="JAMZMK010008860">
    <property type="protein sequence ID" value="KAI7738163.1"/>
    <property type="molecule type" value="Genomic_DNA"/>
</dbReference>
<organism evidence="1 2">
    <name type="scientific">Ambrosia artemisiifolia</name>
    <name type="common">Common ragweed</name>
    <dbReference type="NCBI Taxonomy" id="4212"/>
    <lineage>
        <taxon>Eukaryota</taxon>
        <taxon>Viridiplantae</taxon>
        <taxon>Streptophyta</taxon>
        <taxon>Embryophyta</taxon>
        <taxon>Tracheophyta</taxon>
        <taxon>Spermatophyta</taxon>
        <taxon>Magnoliopsida</taxon>
        <taxon>eudicotyledons</taxon>
        <taxon>Gunneridae</taxon>
        <taxon>Pentapetalae</taxon>
        <taxon>asterids</taxon>
        <taxon>campanulids</taxon>
        <taxon>Asterales</taxon>
        <taxon>Asteraceae</taxon>
        <taxon>Asteroideae</taxon>
        <taxon>Heliantheae alliance</taxon>
        <taxon>Heliantheae</taxon>
        <taxon>Ambrosia</taxon>
    </lineage>
</organism>
<name>A0AAD5GFH9_AMBAR</name>
<keyword evidence="2" id="KW-1185">Reference proteome</keyword>
<accession>A0AAD5GFH9</accession>
<reference evidence="1" key="1">
    <citation type="submission" date="2022-06" db="EMBL/GenBank/DDBJ databases">
        <title>Uncovering the hologenomic basis of an extraordinary plant invasion.</title>
        <authorList>
            <person name="Bieker V.C."/>
            <person name="Martin M.D."/>
            <person name="Gilbert T."/>
            <person name="Hodgins K."/>
            <person name="Battlay P."/>
            <person name="Petersen B."/>
            <person name="Wilson J."/>
        </authorList>
    </citation>
    <scope>NUCLEOTIDE SEQUENCE</scope>
    <source>
        <strain evidence="1">AA19_3_7</strain>
        <tissue evidence="1">Leaf</tissue>
    </source>
</reference>
<proteinExistence type="predicted"/>
<evidence type="ECO:0000313" key="2">
    <source>
        <dbReference type="Proteomes" id="UP001206925"/>
    </source>
</evidence>
<protein>
    <submittedName>
        <fullName evidence="1">Uncharacterized protein</fullName>
    </submittedName>
</protein>
<sequence>MLKETMQKLVVENESSHEKGSQETNIICWSYALNFDDGTYHHHHEDNHHQHHHVVEHYKITKLPLEKQQESLVLSTTTTTTTWVVRLFEPGLTAIIRILQWVLSHDPTD</sequence>
<dbReference type="AlphaFoldDB" id="A0AAD5GFH9"/>
<comment type="caution">
    <text evidence="1">The sequence shown here is derived from an EMBL/GenBank/DDBJ whole genome shotgun (WGS) entry which is preliminary data.</text>
</comment>